<feature type="signal peptide" evidence="1">
    <location>
        <begin position="1"/>
        <end position="21"/>
    </location>
</feature>
<organism evidence="2 3">
    <name type="scientific">Paracoccus laeviglucosivorans</name>
    <dbReference type="NCBI Taxonomy" id="1197861"/>
    <lineage>
        <taxon>Bacteria</taxon>
        <taxon>Pseudomonadati</taxon>
        <taxon>Pseudomonadota</taxon>
        <taxon>Alphaproteobacteria</taxon>
        <taxon>Rhodobacterales</taxon>
        <taxon>Paracoccaceae</taxon>
        <taxon>Paracoccus</taxon>
    </lineage>
</organism>
<accession>A0A521BF55</accession>
<sequence>MRLKFLTAMAASFALGCGVVAYSQTEGQPSVNDASLAPQAKLMEDRIAAFLAKGPQGARLPLTEITDFDWDSVRPFYGAVARETFQQVLGDTAWLDDPAIADAGDEAVRLVFLKDGKVVGTAVATPPVWLLEVKEEPMGRDAALVVTTPDPGPYYHMTLE</sequence>
<dbReference type="Proteomes" id="UP000319014">
    <property type="component" value="Unassembled WGS sequence"/>
</dbReference>
<proteinExistence type="predicted"/>
<dbReference type="OrthoDB" id="7774846at2"/>
<evidence type="ECO:0000313" key="3">
    <source>
        <dbReference type="Proteomes" id="UP000319014"/>
    </source>
</evidence>
<feature type="chain" id="PRO_5021952330" evidence="1">
    <location>
        <begin position="22"/>
        <end position="160"/>
    </location>
</feature>
<evidence type="ECO:0000256" key="1">
    <source>
        <dbReference type="SAM" id="SignalP"/>
    </source>
</evidence>
<gene>
    <name evidence="2" type="ORF">SAMN06265221_102268</name>
</gene>
<dbReference type="AlphaFoldDB" id="A0A521BF55"/>
<evidence type="ECO:0000313" key="2">
    <source>
        <dbReference type="EMBL" id="SMO45735.1"/>
    </source>
</evidence>
<keyword evidence="3" id="KW-1185">Reference proteome</keyword>
<protein>
    <submittedName>
        <fullName evidence="2">Uncharacterized protein</fullName>
    </submittedName>
</protein>
<reference evidence="2 3" key="1">
    <citation type="submission" date="2017-05" db="EMBL/GenBank/DDBJ databases">
        <authorList>
            <person name="Varghese N."/>
            <person name="Submissions S."/>
        </authorList>
    </citation>
    <scope>NUCLEOTIDE SEQUENCE [LARGE SCALE GENOMIC DNA]</scope>
    <source>
        <strain evidence="2 3">DSM 100094</strain>
    </source>
</reference>
<keyword evidence="1" id="KW-0732">Signal</keyword>
<dbReference type="RefSeq" id="WP_142661803.1">
    <property type="nucleotide sequence ID" value="NZ_FXTK01000002.1"/>
</dbReference>
<dbReference type="EMBL" id="FXTK01000002">
    <property type="protein sequence ID" value="SMO45735.1"/>
    <property type="molecule type" value="Genomic_DNA"/>
</dbReference>
<name>A0A521BF55_9RHOB</name>
<dbReference type="PROSITE" id="PS51257">
    <property type="entry name" value="PROKAR_LIPOPROTEIN"/>
    <property type="match status" value="1"/>
</dbReference>